<reference evidence="1" key="1">
    <citation type="journal article" date="2023" name="Insect Mol. Biol.">
        <title>Genome sequencing provides insights into the evolution of gene families encoding plant cell wall-degrading enzymes in longhorned beetles.</title>
        <authorList>
            <person name="Shin N.R."/>
            <person name="Okamura Y."/>
            <person name="Kirsch R."/>
            <person name="Pauchet Y."/>
        </authorList>
    </citation>
    <scope>NUCLEOTIDE SEQUENCE</scope>
    <source>
        <strain evidence="1">MMC_N1</strain>
    </source>
</reference>
<protein>
    <submittedName>
        <fullName evidence="1">Uncharacterized protein</fullName>
    </submittedName>
</protein>
<dbReference type="Proteomes" id="UP001162164">
    <property type="component" value="Unassembled WGS sequence"/>
</dbReference>
<gene>
    <name evidence="1" type="ORF">NQ317_007317</name>
</gene>
<name>A0ABQ9J882_9CUCU</name>
<accession>A0ABQ9J882</accession>
<evidence type="ECO:0000313" key="2">
    <source>
        <dbReference type="Proteomes" id="UP001162164"/>
    </source>
</evidence>
<comment type="caution">
    <text evidence="1">The sequence shown here is derived from an EMBL/GenBank/DDBJ whole genome shotgun (WGS) entry which is preliminary data.</text>
</comment>
<dbReference type="EMBL" id="JAPWTJ010001045">
    <property type="protein sequence ID" value="KAJ8974142.1"/>
    <property type="molecule type" value="Genomic_DNA"/>
</dbReference>
<evidence type="ECO:0000313" key="1">
    <source>
        <dbReference type="EMBL" id="KAJ8974142.1"/>
    </source>
</evidence>
<proteinExistence type="predicted"/>
<keyword evidence="2" id="KW-1185">Reference proteome</keyword>
<sequence length="142" mass="16289">MIIQLPNALDTGNVIPESHGQQKRQDQGDKLKVFYLGIIWCGKLWPQSDSLSSWSDSNYMRYPFGDFQITFCIAFWAAAQGPVDIKGPQPPLRTMDNIGYFSENAKNYKSSTLWAQYSMVKSCLIIYDNIDISKFLQTDRIF</sequence>
<organism evidence="1 2">
    <name type="scientific">Molorchus minor</name>
    <dbReference type="NCBI Taxonomy" id="1323400"/>
    <lineage>
        <taxon>Eukaryota</taxon>
        <taxon>Metazoa</taxon>
        <taxon>Ecdysozoa</taxon>
        <taxon>Arthropoda</taxon>
        <taxon>Hexapoda</taxon>
        <taxon>Insecta</taxon>
        <taxon>Pterygota</taxon>
        <taxon>Neoptera</taxon>
        <taxon>Endopterygota</taxon>
        <taxon>Coleoptera</taxon>
        <taxon>Polyphaga</taxon>
        <taxon>Cucujiformia</taxon>
        <taxon>Chrysomeloidea</taxon>
        <taxon>Cerambycidae</taxon>
        <taxon>Lamiinae</taxon>
        <taxon>Monochamini</taxon>
        <taxon>Molorchus</taxon>
    </lineage>
</organism>